<organism evidence="1">
    <name type="scientific">bioreactor metagenome</name>
    <dbReference type="NCBI Taxonomy" id="1076179"/>
    <lineage>
        <taxon>unclassified sequences</taxon>
        <taxon>metagenomes</taxon>
        <taxon>ecological metagenomes</taxon>
    </lineage>
</organism>
<gene>
    <name evidence="1" type="ORF">SDC9_199741</name>
</gene>
<proteinExistence type="predicted"/>
<reference evidence="1" key="1">
    <citation type="submission" date="2019-08" db="EMBL/GenBank/DDBJ databases">
        <authorList>
            <person name="Kucharzyk K."/>
            <person name="Murdoch R.W."/>
            <person name="Higgins S."/>
            <person name="Loffler F."/>
        </authorList>
    </citation>
    <scope>NUCLEOTIDE SEQUENCE</scope>
</reference>
<name>A0A645ILE7_9ZZZZ</name>
<dbReference type="AlphaFoldDB" id="A0A645ILE7"/>
<comment type="caution">
    <text evidence="1">The sequence shown here is derived from an EMBL/GenBank/DDBJ whole genome shotgun (WGS) entry which is preliminary data.</text>
</comment>
<protein>
    <submittedName>
        <fullName evidence="1">Uncharacterized protein</fullName>
    </submittedName>
</protein>
<accession>A0A645ILE7</accession>
<sequence>MTADRAVKGEVTRAEFRLVAAGPPEFAETAQFLQQGRGRAVAHNPLDGKPFERFAQFIDLAQFRNARLPQFIPGVRSTRHQFLFFQPDQRLAHRSSRNLIAFSQHLIGQPAAGYENAVPDVVPDRLAYQLRRASVFSCFHRILLLG</sequence>
<dbReference type="EMBL" id="VSSQ01117848">
    <property type="protein sequence ID" value="MPN52087.1"/>
    <property type="molecule type" value="Genomic_DNA"/>
</dbReference>
<evidence type="ECO:0000313" key="1">
    <source>
        <dbReference type="EMBL" id="MPN52087.1"/>
    </source>
</evidence>